<sequence>MHDLEDEVDDSPPPSIGGDERRMQVRAYNFWASLLEDRNFPSIEDLDPTLLPDFGPNSVLLDFSIGGVDPTIAFIGEKLAAECKTTDDTPERLSDVTPRSLLSRITDHYMQIIANQSPIGFEAEFVNHAGATILYRGILLPFSSDDETIDFIYGVINWKEMADARSASELLLEIDQALEDSLTLGKGHARKADLTDWADGPAAFLGRDTAPDEEAVRPSFDLSGQSDLPVQSGAASGPPSVPVAFGDPESMELADWLAAARETAQLASSSEERTRAALYDAVGRAWDFAIAAAGAPKDFAELLKDAGIAMQERAPMTPVVKLVFGTGYDKTRLTEYAAVLSYAQRNGIERGKLGAYLTQADGGLKGVVAEERAFRRAGAATRPVRKGPRKVTVRKLRNITPQGFAALPPEGEEFALVMVRRTESGELVVLGEVPQNAGLLEKAARSLMS</sequence>
<keyword evidence="3" id="KW-1185">Reference proteome</keyword>
<comment type="caution">
    <text evidence="2">The sequence shown here is derived from an EMBL/GenBank/DDBJ whole genome shotgun (WGS) entry which is preliminary data.</text>
</comment>
<dbReference type="PATRIC" id="fig|874156.12.peg.808"/>
<reference evidence="2 3" key="1">
    <citation type="submission" date="2015-04" db="EMBL/GenBank/DDBJ databases">
        <title>The draft genome sequence of Erythrobacter marinus HWDM-33.</title>
        <authorList>
            <person name="Zhuang L."/>
            <person name="Liu Y."/>
            <person name="Shao Z."/>
        </authorList>
    </citation>
    <scope>NUCLEOTIDE SEQUENCE [LARGE SCALE GENOMIC DNA]</scope>
    <source>
        <strain evidence="2 3">HWDM-33</strain>
    </source>
</reference>
<feature type="region of interest" description="Disordered" evidence="1">
    <location>
        <begin position="1"/>
        <end position="20"/>
    </location>
</feature>
<evidence type="ECO:0000313" key="3">
    <source>
        <dbReference type="Proteomes" id="UP000053455"/>
    </source>
</evidence>
<dbReference type="Proteomes" id="UP000053455">
    <property type="component" value="Unassembled WGS sequence"/>
</dbReference>
<name>A0A0H0XT90_9SPHN</name>
<accession>A0A0H0XT90</accession>
<gene>
    <name evidence="2" type="ORF">AAV99_03875</name>
</gene>
<dbReference type="STRING" id="874156.GCA_001021555_00503"/>
<feature type="region of interest" description="Disordered" evidence="1">
    <location>
        <begin position="205"/>
        <end position="240"/>
    </location>
</feature>
<evidence type="ECO:0000313" key="2">
    <source>
        <dbReference type="EMBL" id="KLI65221.1"/>
    </source>
</evidence>
<evidence type="ECO:0000256" key="1">
    <source>
        <dbReference type="SAM" id="MobiDB-lite"/>
    </source>
</evidence>
<protein>
    <recommendedName>
        <fullName evidence="4">PAS domain-containing protein</fullName>
    </recommendedName>
</protein>
<evidence type="ECO:0008006" key="4">
    <source>
        <dbReference type="Google" id="ProtNLM"/>
    </source>
</evidence>
<dbReference type="AlphaFoldDB" id="A0A0H0XT90"/>
<organism evidence="2 3">
    <name type="scientific">Aurantiacibacter marinus</name>
    <dbReference type="NCBI Taxonomy" id="874156"/>
    <lineage>
        <taxon>Bacteria</taxon>
        <taxon>Pseudomonadati</taxon>
        <taxon>Pseudomonadota</taxon>
        <taxon>Alphaproteobacteria</taxon>
        <taxon>Sphingomonadales</taxon>
        <taxon>Erythrobacteraceae</taxon>
        <taxon>Aurantiacibacter</taxon>
    </lineage>
</organism>
<feature type="compositionally biased region" description="Acidic residues" evidence="1">
    <location>
        <begin position="1"/>
        <end position="10"/>
    </location>
</feature>
<proteinExistence type="predicted"/>
<dbReference type="EMBL" id="LBHU01000001">
    <property type="protein sequence ID" value="KLI65221.1"/>
    <property type="molecule type" value="Genomic_DNA"/>
</dbReference>